<evidence type="ECO:0000313" key="1">
    <source>
        <dbReference type="EMBL" id="WWQ65581.1"/>
    </source>
</evidence>
<name>A0ACD5AEH2_9ACTN</name>
<organism evidence="1 2">
    <name type="scientific">Streptomyces citrinus</name>
    <dbReference type="NCBI Taxonomy" id="3118173"/>
    <lineage>
        <taxon>Bacteria</taxon>
        <taxon>Bacillati</taxon>
        <taxon>Actinomycetota</taxon>
        <taxon>Actinomycetes</taxon>
        <taxon>Kitasatosporales</taxon>
        <taxon>Streptomycetaceae</taxon>
        <taxon>Streptomyces</taxon>
    </lineage>
</organism>
<dbReference type="Proteomes" id="UP001432251">
    <property type="component" value="Chromosome"/>
</dbReference>
<dbReference type="EMBL" id="CP146022">
    <property type="protein sequence ID" value="WWQ65581.1"/>
    <property type="molecule type" value="Genomic_DNA"/>
</dbReference>
<keyword evidence="2" id="KW-1185">Reference proteome</keyword>
<reference evidence="1" key="1">
    <citation type="journal article" date="2025" name="Int. J. Syst. Evol. Microbiol.">
        <title>Streptomyces citrinus sp. nov., with yellow diffusible pigment.</title>
        <authorList>
            <person name="He Y."/>
            <person name="Yang E."/>
            <person name="Xu J."/>
            <person name="Sun Y."/>
            <person name="Sun L."/>
        </authorList>
    </citation>
    <scope>NUCLEOTIDE SEQUENCE</scope>
    <source>
        <strain evidence="1">Q6</strain>
    </source>
</reference>
<protein>
    <submittedName>
        <fullName evidence="1">Uncharacterized protein</fullName>
    </submittedName>
</protein>
<accession>A0ACD5AEH2</accession>
<evidence type="ECO:0000313" key="2">
    <source>
        <dbReference type="Proteomes" id="UP001432251"/>
    </source>
</evidence>
<sequence>MTQNENRRRTGPPSASSVYRAVIEVAGRNGPRRVQRTEVAELARTDRQFLRRNWPDVDALTLLSAEVELDRVLNGVAARVGFSGPSDPACRLSETLVLAARRVREHPVIRATARTDPGLLSSASVRWDSKLHARAWDWTRTQIQFLEPDRRRATVALTYQLFAATLQFALGQTSGGDDVQSRIDARLRSLTHACLTGTTDCPSPHEQTYTRP</sequence>
<proteinExistence type="predicted"/>
<gene>
    <name evidence="1" type="ORF">V2W30_21180</name>
</gene>